<dbReference type="eggNOG" id="COG1125">
    <property type="taxonomic scope" value="Bacteria"/>
</dbReference>
<dbReference type="Proteomes" id="UP000051999">
    <property type="component" value="Unassembled WGS sequence"/>
</dbReference>
<dbReference type="Pfam" id="PF00005">
    <property type="entry name" value="ABC_tran"/>
    <property type="match status" value="1"/>
</dbReference>
<feature type="domain" description="ABC transporter" evidence="6">
    <location>
        <begin position="20"/>
        <end position="254"/>
    </location>
</feature>
<dbReference type="GO" id="GO:0015418">
    <property type="term" value="F:ABC-type quaternary ammonium compound transporting activity"/>
    <property type="evidence" value="ECO:0007669"/>
    <property type="project" value="UniProtKB-EC"/>
</dbReference>
<comment type="caution">
    <text evidence="7">The sequence shown here is derived from an EMBL/GenBank/DDBJ whole genome shotgun (WGS) entry which is preliminary data.</text>
</comment>
<evidence type="ECO:0000259" key="6">
    <source>
        <dbReference type="PROSITE" id="PS50893"/>
    </source>
</evidence>
<proteinExistence type="inferred from homology"/>
<keyword evidence="8" id="KW-1185">Reference proteome</keyword>
<dbReference type="PANTHER" id="PTHR43117:SF4">
    <property type="entry name" value="OSMOPROTECTANT IMPORT ATP-BINDING PROTEIN OSMV"/>
    <property type="match status" value="1"/>
</dbReference>
<dbReference type="GO" id="GO:0016887">
    <property type="term" value="F:ATP hydrolysis activity"/>
    <property type="evidence" value="ECO:0007669"/>
    <property type="project" value="InterPro"/>
</dbReference>
<dbReference type="PANTHER" id="PTHR43117">
    <property type="entry name" value="OSMOPROTECTANT IMPORT ATP-BINDING PROTEIN OSMV"/>
    <property type="match status" value="1"/>
</dbReference>
<evidence type="ECO:0000256" key="2">
    <source>
        <dbReference type="ARBA" id="ARBA00022448"/>
    </source>
</evidence>
<dbReference type="SUPFAM" id="SSF52540">
    <property type="entry name" value="P-loop containing nucleoside triphosphate hydrolases"/>
    <property type="match status" value="1"/>
</dbReference>
<dbReference type="InterPro" id="IPR017871">
    <property type="entry name" value="ABC_transporter-like_CS"/>
</dbReference>
<dbReference type="PROSITE" id="PS50893">
    <property type="entry name" value="ABC_TRANSPORTER_2"/>
    <property type="match status" value="1"/>
</dbReference>
<dbReference type="PATRIC" id="fig|1114972.6.peg.2546"/>
<evidence type="ECO:0000256" key="1">
    <source>
        <dbReference type="ARBA" id="ARBA00005417"/>
    </source>
</evidence>
<keyword evidence="3" id="KW-0547">Nucleotide-binding</keyword>
<dbReference type="Gene3D" id="3.40.50.300">
    <property type="entry name" value="P-loop containing nucleotide triphosphate hydrolases"/>
    <property type="match status" value="1"/>
</dbReference>
<dbReference type="STRING" id="1114972.FD35_GL002483"/>
<reference evidence="7 8" key="1">
    <citation type="journal article" date="2015" name="Genome Announc.">
        <title>Expanding the biotechnology potential of lactobacilli through comparative genomics of 213 strains and associated genera.</title>
        <authorList>
            <person name="Sun Z."/>
            <person name="Harris H.M."/>
            <person name="McCann A."/>
            <person name="Guo C."/>
            <person name="Argimon S."/>
            <person name="Zhang W."/>
            <person name="Yang X."/>
            <person name="Jeffery I.B."/>
            <person name="Cooney J.C."/>
            <person name="Kagawa T.F."/>
            <person name="Liu W."/>
            <person name="Song Y."/>
            <person name="Salvetti E."/>
            <person name="Wrobel A."/>
            <person name="Rasinkangas P."/>
            <person name="Parkhill J."/>
            <person name="Rea M.C."/>
            <person name="O'Sullivan O."/>
            <person name="Ritari J."/>
            <person name="Douillard F.P."/>
            <person name="Paul Ross R."/>
            <person name="Yang R."/>
            <person name="Briner A.E."/>
            <person name="Felis G.E."/>
            <person name="de Vos W.M."/>
            <person name="Barrangou R."/>
            <person name="Klaenhammer T.R."/>
            <person name="Caufield P.W."/>
            <person name="Cui Y."/>
            <person name="Zhang H."/>
            <person name="O'Toole P.W."/>
        </authorList>
    </citation>
    <scope>NUCLEOTIDE SEQUENCE [LARGE SCALE GENOMIC DNA]</scope>
    <source>
        <strain evidence="7 8">DSM 15814</strain>
    </source>
</reference>
<organism evidence="7 8">
    <name type="scientific">Furfurilactobacillus rossiae DSM 15814</name>
    <dbReference type="NCBI Taxonomy" id="1114972"/>
    <lineage>
        <taxon>Bacteria</taxon>
        <taxon>Bacillati</taxon>
        <taxon>Bacillota</taxon>
        <taxon>Bacilli</taxon>
        <taxon>Lactobacillales</taxon>
        <taxon>Lactobacillaceae</taxon>
        <taxon>Furfurilactobacillus</taxon>
    </lineage>
</organism>
<dbReference type="EC" id="7.6.2.9" evidence="5"/>
<dbReference type="EMBL" id="AZFF01000007">
    <property type="protein sequence ID" value="KRL55029.1"/>
    <property type="molecule type" value="Genomic_DNA"/>
</dbReference>
<evidence type="ECO:0000313" key="8">
    <source>
        <dbReference type="Proteomes" id="UP000051999"/>
    </source>
</evidence>
<dbReference type="InterPro" id="IPR003593">
    <property type="entry name" value="AAA+_ATPase"/>
</dbReference>
<evidence type="ECO:0000313" key="7">
    <source>
        <dbReference type="EMBL" id="KRL55029.1"/>
    </source>
</evidence>
<evidence type="ECO:0000256" key="3">
    <source>
        <dbReference type="ARBA" id="ARBA00022741"/>
    </source>
</evidence>
<dbReference type="InterPro" id="IPR003439">
    <property type="entry name" value="ABC_transporter-like_ATP-bd"/>
</dbReference>
<comment type="similarity">
    <text evidence="1">Belongs to the ABC transporter superfamily.</text>
</comment>
<sequence length="341" mass="37961">MATTVDENSINELKDGEPIIRFEHVQQSFNDNVVIPDLNLTINAGELFVLVGTSGSGKTTTLKMVNQLQPQSGGKIFIKDENITDIGLQELRWNIGYVLQQIALFPTMTVAQNIAVIPEMKGVKREEIDATIDRLLNQVGLDPKKYRDRMPSELSGGEQQRIGICRAIASEPPVVLMDEPFSALDPISRTQLQDLVLDLHAKRHDTIIFVTHDMDEALKLGDRIAVMSEGKILQVDTPTNIAQHPANQFVEAFFSQSVAHNVYDVYVGKMVMMGFSVATLPDGHTAPIDISSDKTLGEAFDDLAHCEYLRVVDGDRQLGFINAQNIVNYLSQRKRDEDENN</sequence>
<keyword evidence="4 7" id="KW-0067">ATP-binding</keyword>
<evidence type="ECO:0000256" key="5">
    <source>
        <dbReference type="ARBA" id="ARBA00066388"/>
    </source>
</evidence>
<name>A0A0R1RLK1_9LACO</name>
<protein>
    <recommendedName>
        <fullName evidence="5">ABC-type quaternary amine transporter</fullName>
        <ecNumber evidence="5">7.6.2.9</ecNumber>
    </recommendedName>
</protein>
<dbReference type="RefSeq" id="WP_017260542.1">
    <property type="nucleotide sequence ID" value="NZ_AUAW01000007.1"/>
</dbReference>
<dbReference type="AlphaFoldDB" id="A0A0R1RLK1"/>
<dbReference type="PROSITE" id="PS00211">
    <property type="entry name" value="ABC_TRANSPORTER_1"/>
    <property type="match status" value="1"/>
</dbReference>
<dbReference type="OrthoDB" id="9802264at2"/>
<dbReference type="InterPro" id="IPR027417">
    <property type="entry name" value="P-loop_NTPase"/>
</dbReference>
<accession>A0A0R1RLK1</accession>
<dbReference type="FunFam" id="3.40.50.300:FF:000425">
    <property type="entry name" value="Probable ABC transporter, ATP-binding subunit"/>
    <property type="match status" value="1"/>
</dbReference>
<evidence type="ECO:0000256" key="4">
    <source>
        <dbReference type="ARBA" id="ARBA00022840"/>
    </source>
</evidence>
<gene>
    <name evidence="7" type="ORF">FD35_GL002483</name>
</gene>
<keyword evidence="2" id="KW-0813">Transport</keyword>
<dbReference type="GO" id="GO:0005524">
    <property type="term" value="F:ATP binding"/>
    <property type="evidence" value="ECO:0007669"/>
    <property type="project" value="UniProtKB-KW"/>
</dbReference>
<dbReference type="SMART" id="SM00382">
    <property type="entry name" value="AAA"/>
    <property type="match status" value="1"/>
</dbReference>